<evidence type="ECO:0000259" key="6">
    <source>
        <dbReference type="PROSITE" id="PS50943"/>
    </source>
</evidence>
<keyword evidence="1" id="KW-0645">Protease</keyword>
<dbReference type="Proteomes" id="UP000008461">
    <property type="component" value="Chromosome"/>
</dbReference>
<reference key="2">
    <citation type="submission" date="2011-04" db="EMBL/GenBank/DDBJ databases">
        <title>Complete sequence of chromosome of Haliscomenobacter hydrossis DSM 1100.</title>
        <authorList>
            <consortium name="US DOE Joint Genome Institute (JGI-PGF)"/>
            <person name="Lucas S."/>
            <person name="Han J."/>
            <person name="Lapidus A."/>
            <person name="Bruce D."/>
            <person name="Goodwin L."/>
            <person name="Pitluck S."/>
            <person name="Peters L."/>
            <person name="Kyrpides N."/>
            <person name="Mavromatis K."/>
            <person name="Ivanova N."/>
            <person name="Ovchinnikova G."/>
            <person name="Pagani I."/>
            <person name="Daligault H."/>
            <person name="Detter J.C."/>
            <person name="Han C."/>
            <person name="Land M."/>
            <person name="Hauser L."/>
            <person name="Markowitz V."/>
            <person name="Cheng J.-F."/>
            <person name="Hugenholtz P."/>
            <person name="Woyke T."/>
            <person name="Wu D."/>
            <person name="Verbarg S."/>
            <person name="Frueling A."/>
            <person name="Brambilla E."/>
            <person name="Klenk H.-P."/>
            <person name="Eisen J.A."/>
        </authorList>
    </citation>
    <scope>NUCLEOTIDE SEQUENCE</scope>
    <source>
        <strain>DSM 1100</strain>
    </source>
</reference>
<dbReference type="PROSITE" id="PS00501">
    <property type="entry name" value="SPASE_I_1"/>
    <property type="match status" value="1"/>
</dbReference>
<evidence type="ECO:0000256" key="1">
    <source>
        <dbReference type="ARBA" id="ARBA00022670"/>
    </source>
</evidence>
<reference evidence="7 8" key="1">
    <citation type="journal article" date="2011" name="Stand. Genomic Sci.">
        <title>Complete genome sequence of Haliscomenobacter hydrossis type strain (O).</title>
        <authorList>
            <consortium name="US DOE Joint Genome Institute (JGI-PGF)"/>
            <person name="Daligault H."/>
            <person name="Lapidus A."/>
            <person name="Zeytun A."/>
            <person name="Nolan M."/>
            <person name="Lucas S."/>
            <person name="Del Rio T.G."/>
            <person name="Tice H."/>
            <person name="Cheng J.F."/>
            <person name="Tapia R."/>
            <person name="Han C."/>
            <person name="Goodwin L."/>
            <person name="Pitluck S."/>
            <person name="Liolios K."/>
            <person name="Pagani I."/>
            <person name="Ivanova N."/>
            <person name="Huntemann M."/>
            <person name="Mavromatis K."/>
            <person name="Mikhailova N."/>
            <person name="Pati A."/>
            <person name="Chen A."/>
            <person name="Palaniappan K."/>
            <person name="Land M."/>
            <person name="Hauser L."/>
            <person name="Brambilla E.M."/>
            <person name="Rohde M."/>
            <person name="Verbarg S."/>
            <person name="Goker M."/>
            <person name="Bristow J."/>
            <person name="Eisen J.A."/>
            <person name="Markowitz V."/>
            <person name="Hugenholtz P."/>
            <person name="Kyrpides N.C."/>
            <person name="Klenk H.P."/>
            <person name="Woyke T."/>
        </authorList>
    </citation>
    <scope>NUCLEOTIDE SEQUENCE [LARGE SCALE GENOMIC DNA]</scope>
    <source>
        <strain evidence="8">ATCC 27775 / DSM 1100 / LMG 10767 / O</strain>
    </source>
</reference>
<dbReference type="GO" id="GO:0004252">
    <property type="term" value="F:serine-type endopeptidase activity"/>
    <property type="evidence" value="ECO:0007669"/>
    <property type="project" value="InterPro"/>
</dbReference>
<sequence>MNSIVTQRFIQCHHQLKQDNRVRSSRQFALSLDYLPQSLSEILKGRRDVTIDLLRRAVEIYQVNPIYLYTGEGELFLKPDEEKNLQILTVVTDTQDVERILHVPIAAQGVYPHEIGNPTFVQSLPSYSMPEFQYTNGVHRCFDINGDSMVPTFLEGDKVISCFVEPAQWEVGIKNQHVYVFVAQGEVVVKRVMNKLKEHKQLQLISDNSFYESYPLDWSEIREIWQVHTKISPFLASAQHAQAPVQEEVKELRRMIGEQHKMIQHLHNTIEKLINS</sequence>
<dbReference type="EMBL" id="CP002691">
    <property type="protein sequence ID" value="AEE53972.1"/>
    <property type="molecule type" value="Genomic_DNA"/>
</dbReference>
<keyword evidence="3" id="KW-0805">Transcription regulation</keyword>
<dbReference type="CDD" id="cd00093">
    <property type="entry name" value="HTH_XRE"/>
    <property type="match status" value="1"/>
</dbReference>
<accession>F4L3M2</accession>
<evidence type="ECO:0000256" key="2">
    <source>
        <dbReference type="ARBA" id="ARBA00022801"/>
    </source>
</evidence>
<dbReference type="STRING" id="760192.Halhy_6150"/>
<evidence type="ECO:0000256" key="4">
    <source>
        <dbReference type="ARBA" id="ARBA00023125"/>
    </source>
</evidence>
<dbReference type="InterPro" id="IPR015927">
    <property type="entry name" value="Peptidase_S24_S26A/B/C"/>
</dbReference>
<name>F4L3M2_HALH1</name>
<dbReference type="PROSITE" id="PS50943">
    <property type="entry name" value="HTH_CROC1"/>
    <property type="match status" value="1"/>
</dbReference>
<dbReference type="Gene3D" id="2.10.109.10">
    <property type="entry name" value="Umud Fragment, subunit A"/>
    <property type="match status" value="1"/>
</dbReference>
<dbReference type="RefSeq" id="WP_013768494.1">
    <property type="nucleotide sequence ID" value="NC_015510.1"/>
</dbReference>
<gene>
    <name evidence="7" type="ordered locus">Halhy_6150</name>
</gene>
<feature type="domain" description="HTH cro/C1-type" evidence="6">
    <location>
        <begin position="36"/>
        <end position="68"/>
    </location>
</feature>
<dbReference type="InterPro" id="IPR039418">
    <property type="entry name" value="LexA-like"/>
</dbReference>
<protein>
    <submittedName>
        <fullName evidence="7">Peptidase S24/S26A/S26B, conserved region</fullName>
    </submittedName>
</protein>
<keyword evidence="4" id="KW-0238">DNA-binding</keyword>
<keyword evidence="8" id="KW-1185">Reference proteome</keyword>
<evidence type="ECO:0000313" key="8">
    <source>
        <dbReference type="Proteomes" id="UP000008461"/>
    </source>
</evidence>
<dbReference type="PANTHER" id="PTHR40661">
    <property type="match status" value="1"/>
</dbReference>
<keyword evidence="5" id="KW-0804">Transcription</keyword>
<dbReference type="KEGG" id="hhy:Halhy_6150"/>
<dbReference type="InterPro" id="IPR001387">
    <property type="entry name" value="Cro/C1-type_HTH"/>
</dbReference>
<dbReference type="InterPro" id="IPR019756">
    <property type="entry name" value="Pept_S26A_signal_pept_1_Ser-AS"/>
</dbReference>
<evidence type="ECO:0000256" key="5">
    <source>
        <dbReference type="ARBA" id="ARBA00023163"/>
    </source>
</evidence>
<dbReference type="HOGENOM" id="CLU_1007481_0_0_10"/>
<keyword evidence="2" id="KW-0378">Hydrolase</keyword>
<evidence type="ECO:0000256" key="3">
    <source>
        <dbReference type="ARBA" id="ARBA00023015"/>
    </source>
</evidence>
<dbReference type="Pfam" id="PF00717">
    <property type="entry name" value="Peptidase_S24"/>
    <property type="match status" value="1"/>
</dbReference>
<proteinExistence type="predicted"/>
<evidence type="ECO:0000313" key="7">
    <source>
        <dbReference type="EMBL" id="AEE53972.1"/>
    </source>
</evidence>
<dbReference type="GO" id="GO:0003677">
    <property type="term" value="F:DNA binding"/>
    <property type="evidence" value="ECO:0007669"/>
    <property type="project" value="UniProtKB-KW"/>
</dbReference>
<dbReference type="PANTHER" id="PTHR40661:SF3">
    <property type="entry name" value="FELS-1 PROPHAGE TRANSCRIPTIONAL REGULATOR"/>
    <property type="match status" value="1"/>
</dbReference>
<dbReference type="eggNOG" id="COG2932">
    <property type="taxonomic scope" value="Bacteria"/>
</dbReference>
<dbReference type="SUPFAM" id="SSF51306">
    <property type="entry name" value="LexA/Signal peptidase"/>
    <property type="match status" value="1"/>
</dbReference>
<dbReference type="GO" id="GO:0006508">
    <property type="term" value="P:proteolysis"/>
    <property type="evidence" value="ECO:0007669"/>
    <property type="project" value="UniProtKB-KW"/>
</dbReference>
<dbReference type="GO" id="GO:0016020">
    <property type="term" value="C:membrane"/>
    <property type="evidence" value="ECO:0007669"/>
    <property type="project" value="InterPro"/>
</dbReference>
<organism evidence="7 8">
    <name type="scientific">Haliscomenobacter hydrossis (strain ATCC 27775 / DSM 1100 / LMG 10767 / O)</name>
    <dbReference type="NCBI Taxonomy" id="760192"/>
    <lineage>
        <taxon>Bacteria</taxon>
        <taxon>Pseudomonadati</taxon>
        <taxon>Bacteroidota</taxon>
        <taxon>Saprospiria</taxon>
        <taxon>Saprospirales</taxon>
        <taxon>Haliscomenobacteraceae</taxon>
        <taxon>Haliscomenobacter</taxon>
    </lineage>
</organism>
<dbReference type="OrthoDB" id="796548at2"/>
<dbReference type="InterPro" id="IPR036286">
    <property type="entry name" value="LexA/Signal_pep-like_sf"/>
</dbReference>
<dbReference type="AlphaFoldDB" id="F4L3M2"/>
<dbReference type="CDD" id="cd06529">
    <property type="entry name" value="S24_LexA-like"/>
    <property type="match status" value="1"/>
</dbReference>